<proteinExistence type="predicted"/>
<name>A0A0B6Z5B4_9EUPU</name>
<dbReference type="AlphaFoldDB" id="A0A0B6Z5B4"/>
<reference evidence="1" key="1">
    <citation type="submission" date="2014-12" db="EMBL/GenBank/DDBJ databases">
        <title>Insight into the proteome of Arion vulgaris.</title>
        <authorList>
            <person name="Aradska J."/>
            <person name="Bulat T."/>
            <person name="Smidak R."/>
            <person name="Sarate P."/>
            <person name="Gangsoo J."/>
            <person name="Sialana F."/>
            <person name="Bilban M."/>
            <person name="Lubec G."/>
        </authorList>
    </citation>
    <scope>NUCLEOTIDE SEQUENCE</scope>
    <source>
        <tissue evidence="1">Skin</tissue>
    </source>
</reference>
<gene>
    <name evidence="1" type="primary">ORF48670</name>
</gene>
<protein>
    <submittedName>
        <fullName evidence="1">Uncharacterized protein</fullName>
    </submittedName>
</protein>
<sequence length="76" mass="9227">MGLRCSCKWERCVSTQLKFKGLEQKIVQIRKQHRERLARRFMKWINQAMKRKAATISTLKEKCRFSYVRKCDFVNT</sequence>
<evidence type="ECO:0000313" key="1">
    <source>
        <dbReference type="EMBL" id="CEK63552.1"/>
    </source>
</evidence>
<organism evidence="1">
    <name type="scientific">Arion vulgaris</name>
    <dbReference type="NCBI Taxonomy" id="1028688"/>
    <lineage>
        <taxon>Eukaryota</taxon>
        <taxon>Metazoa</taxon>
        <taxon>Spiralia</taxon>
        <taxon>Lophotrochozoa</taxon>
        <taxon>Mollusca</taxon>
        <taxon>Gastropoda</taxon>
        <taxon>Heterobranchia</taxon>
        <taxon>Euthyneura</taxon>
        <taxon>Panpulmonata</taxon>
        <taxon>Eupulmonata</taxon>
        <taxon>Stylommatophora</taxon>
        <taxon>Helicina</taxon>
        <taxon>Arionoidea</taxon>
        <taxon>Arionidae</taxon>
        <taxon>Arion</taxon>
    </lineage>
</organism>
<dbReference type="EMBL" id="HACG01016687">
    <property type="protein sequence ID" value="CEK63552.1"/>
    <property type="molecule type" value="Transcribed_RNA"/>
</dbReference>
<accession>A0A0B6Z5B4</accession>